<keyword evidence="1" id="KW-1185">Reference proteome</keyword>
<dbReference type="PANTHER" id="PTHR19328">
    <property type="entry name" value="HEDGEHOG-INTERACTING PROTEIN"/>
    <property type="match status" value="1"/>
</dbReference>
<evidence type="ECO:0000313" key="2">
    <source>
        <dbReference type="RefSeq" id="XP_029639184.1"/>
    </source>
</evidence>
<dbReference type="Proteomes" id="UP000515154">
    <property type="component" value="Linkage group LG7"/>
</dbReference>
<organism evidence="1 2">
    <name type="scientific">Octopus sinensis</name>
    <name type="common">East Asian common octopus</name>
    <dbReference type="NCBI Taxonomy" id="2607531"/>
    <lineage>
        <taxon>Eukaryota</taxon>
        <taxon>Metazoa</taxon>
        <taxon>Spiralia</taxon>
        <taxon>Lophotrochozoa</taxon>
        <taxon>Mollusca</taxon>
        <taxon>Cephalopoda</taxon>
        <taxon>Coleoidea</taxon>
        <taxon>Octopodiformes</taxon>
        <taxon>Octopoda</taxon>
        <taxon>Incirrata</taxon>
        <taxon>Octopodidae</taxon>
        <taxon>Octopus</taxon>
    </lineage>
</organism>
<dbReference type="InterPro" id="IPR012938">
    <property type="entry name" value="Glc/Sorbosone_DH"/>
</dbReference>
<dbReference type="AlphaFoldDB" id="A0A6P7SLM0"/>
<proteinExistence type="predicted"/>
<gene>
    <name evidence="2" type="primary">LOC115214214</name>
</gene>
<reference evidence="2" key="1">
    <citation type="submission" date="2025-08" db="UniProtKB">
        <authorList>
            <consortium name="RefSeq"/>
        </authorList>
    </citation>
    <scope>IDENTIFICATION</scope>
</reference>
<dbReference type="KEGG" id="osn:115214214"/>
<evidence type="ECO:0000313" key="1">
    <source>
        <dbReference type="Proteomes" id="UP000515154"/>
    </source>
</evidence>
<dbReference type="PANTHER" id="PTHR19328:SF75">
    <property type="entry name" value="ALDOSE SUGAR DEHYDROGENASE YLII"/>
    <property type="match status" value="1"/>
</dbReference>
<dbReference type="Gene3D" id="2.120.10.30">
    <property type="entry name" value="TolB, C-terminal domain"/>
    <property type="match status" value="1"/>
</dbReference>
<dbReference type="RefSeq" id="XP_029639184.1">
    <property type="nucleotide sequence ID" value="XM_029783324.2"/>
</dbReference>
<accession>A0A6P7SLM0</accession>
<name>A0A6P7SLM0_9MOLL</name>
<sequence>MLSESVSGFSPTITTTTTITTTAAATTTSSAIVAIINIINTAITIISSSLFAKSIAVCGVSLKELQHDRCLCLKEIHAGELRKPIAFVSIDRESFLVAEQDGRIYHYIYGNTGAANQSEELQRQLPRKKKILDLSNRVAYNKERPVDERGLMSVTTHPQFKSNKKLYVYYIAAGHESAVISQFRFLDNQLENVTSEEIIVMIPRQRRSQENGGQILFGTDGLLYVSVGSGFGHWTHLAQNMSTFVGKILRINVDVPSADRLYSIPTDNPFINTSDATPEIYALGIKNSWRCSVDQGDPLTGTGRGRIFCGDVGDQMFEEINIIYKEGNYGWNLREGHRCRRNRVCNSETIRNEIFPIATYKHSYNRKVIIGGYVYRGRKIPHLNGKYIFGDFLNIDLFLLNEMPTGHWSESKLTYCESIKCESNNSEAQKNQYILSFGEDIEGELYMLTTSDLFGYQSSGHVYSIRSKSRDGSSHQRTSTVFTTFMLLIILVVKEHLVFG</sequence>
<dbReference type="InterPro" id="IPR011041">
    <property type="entry name" value="Quinoprot_gluc/sorb_DH_b-prop"/>
</dbReference>
<protein>
    <submittedName>
        <fullName evidence="2">HHIP-like protein 1</fullName>
    </submittedName>
</protein>
<dbReference type="Pfam" id="PF07995">
    <property type="entry name" value="GSDH"/>
    <property type="match status" value="1"/>
</dbReference>
<dbReference type="InterPro" id="IPR011042">
    <property type="entry name" value="6-blade_b-propeller_TolB-like"/>
</dbReference>
<dbReference type="SUPFAM" id="SSF50952">
    <property type="entry name" value="Soluble quinoprotein glucose dehydrogenase"/>
    <property type="match status" value="1"/>
</dbReference>